<dbReference type="InterPro" id="IPR036610">
    <property type="entry name" value="PEBP-like_sf"/>
</dbReference>
<reference evidence="4" key="1">
    <citation type="journal article" date="2019" name="Int. J. Syst. Evol. Microbiol.">
        <title>The Global Catalogue of Microorganisms (GCM) 10K type strain sequencing project: providing services to taxonomists for standard genome sequencing and annotation.</title>
        <authorList>
            <consortium name="The Broad Institute Genomics Platform"/>
            <consortium name="The Broad Institute Genome Sequencing Center for Infectious Disease"/>
            <person name="Wu L."/>
            <person name="Ma J."/>
        </authorList>
    </citation>
    <scope>NUCLEOTIDE SEQUENCE [LARGE SCALE GENOMIC DNA]</scope>
    <source>
        <strain evidence="4">JCM 15309</strain>
    </source>
</reference>
<proteinExistence type="inferred from homology"/>
<dbReference type="Gene3D" id="3.90.280.10">
    <property type="entry name" value="PEBP-like"/>
    <property type="match status" value="1"/>
</dbReference>
<sequence>MRVLTRIAASAIVALLSSSCGSDNPAPPSHAGPADIVVTSSAFADGGLIPQEFTCHGAGAAPPLSWSGVPPEAAALALVVVDPDAGDYYHWVVLDLPASSTSVTDPASVTARNSHGSTGWTAPCPPSGTHHYRFTLYALDAKTGLPDGTDTGDAVHAIDEHAIAHGTLTGLVSSSSG</sequence>
<dbReference type="PANTHER" id="PTHR30289:SF1">
    <property type="entry name" value="PEBP (PHOSPHATIDYLETHANOLAMINE-BINDING PROTEIN) FAMILY PROTEIN"/>
    <property type="match status" value="1"/>
</dbReference>
<dbReference type="NCBIfam" id="TIGR00481">
    <property type="entry name" value="YbhB/YbcL family Raf kinase inhibitor-like protein"/>
    <property type="match status" value="1"/>
</dbReference>
<gene>
    <name evidence="3" type="ORF">GCM10009798_17190</name>
</gene>
<keyword evidence="2" id="KW-0732">Signal</keyword>
<comment type="similarity">
    <text evidence="1">Belongs to the UPF0098 family.</text>
</comment>
<evidence type="ECO:0008006" key="5">
    <source>
        <dbReference type="Google" id="ProtNLM"/>
    </source>
</evidence>
<dbReference type="EMBL" id="BAAAPB010000001">
    <property type="protein sequence ID" value="GAA1958176.1"/>
    <property type="molecule type" value="Genomic_DNA"/>
</dbReference>
<dbReference type="PANTHER" id="PTHR30289">
    <property type="entry name" value="UNCHARACTERIZED PROTEIN YBCL-RELATED"/>
    <property type="match status" value="1"/>
</dbReference>
<dbReference type="SUPFAM" id="SSF49777">
    <property type="entry name" value="PEBP-like"/>
    <property type="match status" value="1"/>
</dbReference>
<dbReference type="RefSeq" id="WP_344044346.1">
    <property type="nucleotide sequence ID" value="NZ_BAAAPB010000001.1"/>
</dbReference>
<dbReference type="Proteomes" id="UP001500571">
    <property type="component" value="Unassembled WGS sequence"/>
</dbReference>
<dbReference type="InterPro" id="IPR008914">
    <property type="entry name" value="PEBP"/>
</dbReference>
<name>A0ABP5C6I0_9ACTN</name>
<protein>
    <recommendedName>
        <fullName evidence="5">YbhB/YbcL family Raf kinase inhibitor-like protein</fullName>
    </recommendedName>
</protein>
<feature type="chain" id="PRO_5046302268" description="YbhB/YbcL family Raf kinase inhibitor-like protein" evidence="2">
    <location>
        <begin position="23"/>
        <end position="177"/>
    </location>
</feature>
<dbReference type="PROSITE" id="PS51257">
    <property type="entry name" value="PROKAR_LIPOPROTEIN"/>
    <property type="match status" value="1"/>
</dbReference>
<comment type="caution">
    <text evidence="3">The sequence shown here is derived from an EMBL/GenBank/DDBJ whole genome shotgun (WGS) entry which is preliminary data.</text>
</comment>
<evidence type="ECO:0000313" key="3">
    <source>
        <dbReference type="EMBL" id="GAA1958176.1"/>
    </source>
</evidence>
<evidence type="ECO:0000256" key="2">
    <source>
        <dbReference type="SAM" id="SignalP"/>
    </source>
</evidence>
<organism evidence="3 4">
    <name type="scientific">Nocardioides panacihumi</name>
    <dbReference type="NCBI Taxonomy" id="400774"/>
    <lineage>
        <taxon>Bacteria</taxon>
        <taxon>Bacillati</taxon>
        <taxon>Actinomycetota</taxon>
        <taxon>Actinomycetes</taxon>
        <taxon>Propionibacteriales</taxon>
        <taxon>Nocardioidaceae</taxon>
        <taxon>Nocardioides</taxon>
    </lineage>
</organism>
<evidence type="ECO:0000256" key="1">
    <source>
        <dbReference type="ARBA" id="ARBA00007120"/>
    </source>
</evidence>
<dbReference type="CDD" id="cd00865">
    <property type="entry name" value="PEBP_bact_arch"/>
    <property type="match status" value="1"/>
</dbReference>
<dbReference type="Pfam" id="PF01161">
    <property type="entry name" value="PBP"/>
    <property type="match status" value="1"/>
</dbReference>
<keyword evidence="4" id="KW-1185">Reference proteome</keyword>
<accession>A0ABP5C6I0</accession>
<dbReference type="InterPro" id="IPR005247">
    <property type="entry name" value="YbhB_YbcL/LppC-like"/>
</dbReference>
<feature type="signal peptide" evidence="2">
    <location>
        <begin position="1"/>
        <end position="22"/>
    </location>
</feature>
<evidence type="ECO:0000313" key="4">
    <source>
        <dbReference type="Proteomes" id="UP001500571"/>
    </source>
</evidence>